<dbReference type="InterPro" id="IPR029787">
    <property type="entry name" value="Nucleotide_cyclase"/>
</dbReference>
<reference evidence="3" key="1">
    <citation type="journal article" date="2014" name="Int. J. Syst. Evol. Microbiol.">
        <title>Complete genome of a new Firmicutes species belonging to the dominant human colonic microbiota ('Ruminococcus bicirculans') reveals two chromosomes and a selective capacity to utilize plant glucans.</title>
        <authorList>
            <consortium name="NISC Comparative Sequencing Program"/>
            <person name="Wegmann U."/>
            <person name="Louis P."/>
            <person name="Goesmann A."/>
            <person name="Henrissat B."/>
            <person name="Duncan S.H."/>
            <person name="Flint H.J."/>
        </authorList>
    </citation>
    <scope>NUCLEOTIDE SEQUENCE</scope>
    <source>
        <strain evidence="3">NBRC 103408</strain>
    </source>
</reference>
<dbReference type="SUPFAM" id="SSF55073">
    <property type="entry name" value="Nucleotide cyclase"/>
    <property type="match status" value="1"/>
</dbReference>
<protein>
    <submittedName>
        <fullName evidence="3">Guanylyl cyclase</fullName>
    </submittedName>
</protein>
<dbReference type="EMBL" id="BSNF01000001">
    <property type="protein sequence ID" value="GLQ05746.1"/>
    <property type="molecule type" value="Genomic_DNA"/>
</dbReference>
<name>A0ABQ5U219_9PROT</name>
<comment type="caution">
    <text evidence="3">The sequence shown here is derived from an EMBL/GenBank/DDBJ whole genome shotgun (WGS) entry which is preliminary data.</text>
</comment>
<evidence type="ECO:0000313" key="4">
    <source>
        <dbReference type="Proteomes" id="UP001161409"/>
    </source>
</evidence>
<dbReference type="Pfam" id="PF00211">
    <property type="entry name" value="Guanylate_cyc"/>
    <property type="match status" value="1"/>
</dbReference>
<proteinExistence type="predicted"/>
<accession>A0ABQ5U219</accession>
<feature type="repeat" description="TPR" evidence="1">
    <location>
        <begin position="421"/>
        <end position="454"/>
    </location>
</feature>
<gene>
    <name evidence="3" type="ORF">GCM10007924_09670</name>
</gene>
<evidence type="ECO:0000256" key="1">
    <source>
        <dbReference type="PROSITE-ProRule" id="PRU00339"/>
    </source>
</evidence>
<keyword evidence="4" id="KW-1185">Reference proteome</keyword>
<keyword evidence="1" id="KW-0802">TPR repeat</keyword>
<dbReference type="PANTHER" id="PTHR43081:SF19">
    <property type="entry name" value="PH-SENSITIVE ADENYLATE CYCLASE RV1264"/>
    <property type="match status" value="1"/>
</dbReference>
<dbReference type="Gene3D" id="3.40.50.10070">
    <property type="entry name" value="TolB, N-terminal domain"/>
    <property type="match status" value="1"/>
</dbReference>
<sequence>MQDTGSSHRLAAILAADMVGYSRLMGEDERGTLARLKTHRIELIDPSIEKNNGRIIKTTGDGMLVEFASVLDAVQAAVEIQRRMGRRNADVPANRRIEFRVGINLGDIILEDGDIFGDGVNIAARLEAQSDPGGICISRGIRDQLGDKLDVGFEDLGPLELKNIMRPVHAYRVLLNVSAAGSGMPEESQADTELDKPVIVVLPLLNMSGDAEQEFFADGLTEDILTELSRFRDLVVISRTSSFAFKGRNVSVQSVASELGAKYALEGSVRKAGNRVRITVQLIDAEADKHIWAEKYDRELEDIFAIQDEVTSSIVATLSSRMEAVTQERAKRKRPESMAAYECLLTGKRLHHSSNREANEQALSYLNRAIALDPNYAHAHAWRACVLGQGWVHGWCENEEETWNEVLGELEVARSLDDEDSDVHRILAATNLLRNDFDRSLYHQNKALTLNPNDDLIVVQHGELLSWTGQPDEGAKWVRKAMRINPYFPERFWNHLGRAQFIGHHYEDAVNSFRKLTVPDFTHHAFMAAGYAYLGDRVAAKGHAEEVLRLNPDFTISGYMESLHYKHESDAEHHREGLRKAGLPS</sequence>
<dbReference type="RefSeq" id="WP_169559720.1">
    <property type="nucleotide sequence ID" value="NZ_BSNF01000001.1"/>
</dbReference>
<evidence type="ECO:0000313" key="3">
    <source>
        <dbReference type="EMBL" id="GLQ05746.1"/>
    </source>
</evidence>
<dbReference type="PROSITE" id="PS50125">
    <property type="entry name" value="GUANYLATE_CYCLASE_2"/>
    <property type="match status" value="1"/>
</dbReference>
<reference evidence="3" key="2">
    <citation type="submission" date="2023-01" db="EMBL/GenBank/DDBJ databases">
        <title>Draft genome sequence of Sneathiella chinensis strain NBRC 103408.</title>
        <authorList>
            <person name="Sun Q."/>
            <person name="Mori K."/>
        </authorList>
    </citation>
    <scope>NUCLEOTIDE SEQUENCE</scope>
    <source>
        <strain evidence="3">NBRC 103408</strain>
    </source>
</reference>
<feature type="domain" description="Guanylate cyclase" evidence="2">
    <location>
        <begin position="12"/>
        <end position="127"/>
    </location>
</feature>
<dbReference type="Proteomes" id="UP001161409">
    <property type="component" value="Unassembled WGS sequence"/>
</dbReference>
<dbReference type="InterPro" id="IPR001054">
    <property type="entry name" value="A/G_cyclase"/>
</dbReference>
<dbReference type="Gene3D" id="1.25.40.10">
    <property type="entry name" value="Tetratricopeptide repeat domain"/>
    <property type="match status" value="1"/>
</dbReference>
<dbReference type="InterPro" id="IPR050697">
    <property type="entry name" value="Adenylyl/Guanylyl_Cyclase_3/4"/>
</dbReference>
<organism evidence="3 4">
    <name type="scientific">Sneathiella chinensis</name>
    <dbReference type="NCBI Taxonomy" id="349750"/>
    <lineage>
        <taxon>Bacteria</taxon>
        <taxon>Pseudomonadati</taxon>
        <taxon>Pseudomonadota</taxon>
        <taxon>Alphaproteobacteria</taxon>
        <taxon>Sneathiellales</taxon>
        <taxon>Sneathiellaceae</taxon>
        <taxon>Sneathiella</taxon>
    </lineage>
</organism>
<evidence type="ECO:0000259" key="2">
    <source>
        <dbReference type="PROSITE" id="PS50125"/>
    </source>
</evidence>
<dbReference type="InterPro" id="IPR019734">
    <property type="entry name" value="TPR_rpt"/>
</dbReference>
<dbReference type="PANTHER" id="PTHR43081">
    <property type="entry name" value="ADENYLATE CYCLASE, TERMINAL-DIFFERENTIATION SPECIFIC-RELATED"/>
    <property type="match status" value="1"/>
</dbReference>
<dbReference type="Gene3D" id="3.30.70.1230">
    <property type="entry name" value="Nucleotide cyclase"/>
    <property type="match status" value="1"/>
</dbReference>
<dbReference type="CDD" id="cd07302">
    <property type="entry name" value="CHD"/>
    <property type="match status" value="1"/>
</dbReference>
<dbReference type="SUPFAM" id="SSF48452">
    <property type="entry name" value="TPR-like"/>
    <property type="match status" value="1"/>
</dbReference>
<dbReference type="PROSITE" id="PS50005">
    <property type="entry name" value="TPR"/>
    <property type="match status" value="1"/>
</dbReference>
<dbReference type="InterPro" id="IPR011990">
    <property type="entry name" value="TPR-like_helical_dom_sf"/>
</dbReference>